<keyword evidence="2 11" id="KW-0716">Sensory transduction</keyword>
<dbReference type="InterPro" id="IPR000725">
    <property type="entry name" value="Olfact_rcpt"/>
</dbReference>
<evidence type="ECO:0000313" key="14">
    <source>
        <dbReference type="RefSeq" id="XP_021119810.1"/>
    </source>
</evidence>
<dbReference type="PROSITE" id="PS50262">
    <property type="entry name" value="G_PROTEIN_RECEP_F1_2"/>
    <property type="match status" value="1"/>
</dbReference>
<evidence type="ECO:0000256" key="9">
    <source>
        <dbReference type="ARBA" id="ARBA00023224"/>
    </source>
</evidence>
<dbReference type="GeneID" id="101723127"/>
<dbReference type="CDD" id="cd15939">
    <property type="entry name" value="7tmA_OR4A-like"/>
    <property type="match status" value="1"/>
</dbReference>
<feature type="transmembrane region" description="Helical" evidence="11">
    <location>
        <begin position="333"/>
        <end position="352"/>
    </location>
</feature>
<gene>
    <name evidence="14" type="primary">LOC101723127</name>
</gene>
<feature type="domain" description="G-protein coupled receptors family 1 profile" evidence="12">
    <location>
        <begin position="39"/>
        <end position="285"/>
    </location>
</feature>
<evidence type="ECO:0000256" key="6">
    <source>
        <dbReference type="ARBA" id="ARBA00023040"/>
    </source>
</evidence>
<dbReference type="GO" id="GO:0004984">
    <property type="term" value="F:olfactory receptor activity"/>
    <property type="evidence" value="ECO:0007669"/>
    <property type="project" value="InterPro"/>
</dbReference>
<evidence type="ECO:0000256" key="4">
    <source>
        <dbReference type="ARBA" id="ARBA00022725"/>
    </source>
</evidence>
<comment type="subcellular location">
    <subcellularLocation>
        <location evidence="11">Cell membrane</location>
        <topology evidence="11">Multi-pass membrane protein</topology>
    </subcellularLocation>
    <subcellularLocation>
        <location evidence="1">Membrane</location>
        <topology evidence="1">Multi-pass membrane protein</topology>
    </subcellularLocation>
</comment>
<dbReference type="PANTHER" id="PTHR48002">
    <property type="entry name" value="OLFACTORY RECEPTOR"/>
    <property type="match status" value="1"/>
</dbReference>
<feature type="transmembrane region" description="Helical" evidence="11">
    <location>
        <begin position="191"/>
        <end position="214"/>
    </location>
</feature>
<dbReference type="RefSeq" id="XP_021119810.1">
    <property type="nucleotide sequence ID" value="XM_021264151.1"/>
</dbReference>
<evidence type="ECO:0000256" key="8">
    <source>
        <dbReference type="ARBA" id="ARBA00023170"/>
    </source>
</evidence>
<dbReference type="Gene3D" id="1.20.1070.10">
    <property type="entry name" value="Rhodopsin 7-helix transmembrane proteins"/>
    <property type="match status" value="1"/>
</dbReference>
<dbReference type="PRINTS" id="PR00237">
    <property type="entry name" value="GPCRRHODOPSN"/>
</dbReference>
<keyword evidence="13" id="KW-1185">Reference proteome</keyword>
<protein>
    <recommendedName>
        <fullName evidence="11">Olfactory receptor</fullName>
    </recommendedName>
</protein>
<dbReference type="SUPFAM" id="SSF81321">
    <property type="entry name" value="Family A G protein-coupled receptor-like"/>
    <property type="match status" value="1"/>
</dbReference>
<evidence type="ECO:0000256" key="10">
    <source>
        <dbReference type="RuleBase" id="RU000688"/>
    </source>
</evidence>
<feature type="transmembrane region" description="Helical" evidence="11">
    <location>
        <begin position="138"/>
        <end position="162"/>
    </location>
</feature>
<feature type="transmembrane region" description="Helical" evidence="11">
    <location>
        <begin position="24"/>
        <end position="50"/>
    </location>
</feature>
<keyword evidence="8 10" id="KW-0675">Receptor</keyword>
<evidence type="ECO:0000256" key="11">
    <source>
        <dbReference type="RuleBase" id="RU363047"/>
    </source>
</evidence>
<keyword evidence="11" id="KW-1003">Cell membrane</keyword>
<evidence type="ECO:0000256" key="2">
    <source>
        <dbReference type="ARBA" id="ARBA00022606"/>
    </source>
</evidence>
<reference evidence="14" key="1">
    <citation type="submission" date="2025-08" db="UniProtKB">
        <authorList>
            <consortium name="RefSeq"/>
        </authorList>
    </citation>
    <scope>IDENTIFICATION</scope>
</reference>
<dbReference type="GO" id="GO:0004930">
    <property type="term" value="F:G protein-coupled receptor activity"/>
    <property type="evidence" value="ECO:0007669"/>
    <property type="project" value="UniProtKB-KW"/>
</dbReference>
<proteinExistence type="inferred from homology"/>
<keyword evidence="9 10" id="KW-0807">Transducer</keyword>
<dbReference type="FunFam" id="1.20.1070.10:FF:000007">
    <property type="entry name" value="Olfactory receptor"/>
    <property type="match status" value="1"/>
</dbReference>
<evidence type="ECO:0000256" key="7">
    <source>
        <dbReference type="ARBA" id="ARBA00023136"/>
    </source>
</evidence>
<evidence type="ECO:0000259" key="12">
    <source>
        <dbReference type="PROSITE" id="PS50262"/>
    </source>
</evidence>
<feature type="transmembrane region" description="Helical" evidence="11">
    <location>
        <begin position="96"/>
        <end position="118"/>
    </location>
</feature>
<name>A0AAX6TFJ5_HETGA</name>
<feature type="transmembrane region" description="Helical" evidence="11">
    <location>
        <begin position="268"/>
        <end position="287"/>
    </location>
</feature>
<dbReference type="PROSITE" id="PS00237">
    <property type="entry name" value="G_PROTEIN_RECEP_F1_1"/>
    <property type="match status" value="1"/>
</dbReference>
<evidence type="ECO:0000256" key="3">
    <source>
        <dbReference type="ARBA" id="ARBA00022692"/>
    </source>
</evidence>
<dbReference type="Proteomes" id="UP000694906">
    <property type="component" value="Unplaced"/>
</dbReference>
<evidence type="ECO:0000313" key="13">
    <source>
        <dbReference type="Proteomes" id="UP000694906"/>
    </source>
</evidence>
<evidence type="ECO:0000256" key="1">
    <source>
        <dbReference type="ARBA" id="ARBA00004141"/>
    </source>
</evidence>
<dbReference type="Pfam" id="PF13853">
    <property type="entry name" value="7tm_4"/>
    <property type="match status" value="1"/>
</dbReference>
<dbReference type="PRINTS" id="PR00245">
    <property type="entry name" value="OLFACTORYR"/>
</dbReference>
<dbReference type="AlphaFoldDB" id="A0AAX6TFJ5"/>
<keyword evidence="6 10" id="KW-0297">G-protein coupled receptor</keyword>
<organism evidence="13 14">
    <name type="scientific">Heterocephalus glaber</name>
    <name type="common">Naked mole rat</name>
    <dbReference type="NCBI Taxonomy" id="10181"/>
    <lineage>
        <taxon>Eukaryota</taxon>
        <taxon>Metazoa</taxon>
        <taxon>Chordata</taxon>
        <taxon>Craniata</taxon>
        <taxon>Vertebrata</taxon>
        <taxon>Euteleostomi</taxon>
        <taxon>Mammalia</taxon>
        <taxon>Eutheria</taxon>
        <taxon>Euarchontoglires</taxon>
        <taxon>Glires</taxon>
        <taxon>Rodentia</taxon>
        <taxon>Hystricomorpha</taxon>
        <taxon>Bathyergidae</taxon>
        <taxon>Heterocephalus</taxon>
    </lineage>
</organism>
<feature type="transmembrane region" description="Helical" evidence="11">
    <location>
        <begin position="234"/>
        <end position="256"/>
    </location>
</feature>
<accession>A0AAX6TFJ5</accession>
<keyword evidence="5 11" id="KW-1133">Transmembrane helix</keyword>
<sequence>MEQRNNVTEFVLLGLTQSLQGQKVLFAVFLLIYVVTMAGNLLIMVTVVLSPALDSPMYFFLGYLSFMDVAYSNAATPNLMVDLLHVKKTISFQACMTQLFSEHFFGGAEIILLVVMAYDRYVAICKPLHYLIIMNHRVCVLLLVLAWVGGFVHAILHILFVYNLPFCGSNVIDHFICDMYPLLKLVCADTYITGLTVVANDGVICTVIFALLLISYGVILHSLKNLSQEGRGKALSTCGSHITVVILFFVPCVVLFVRPPFTLPTDKYLAVFYTVITPMLNPLIYTLRNAEMKSAMKKLWTRKVSFSMKYIHYPIALQPYKSKQIKGIKNKEFLKTCFYILYIANILFQARITEKMSYRFHE</sequence>
<keyword evidence="7 11" id="KW-0472">Membrane</keyword>
<dbReference type="InterPro" id="IPR050427">
    <property type="entry name" value="Olfactory_Receptors"/>
</dbReference>
<comment type="similarity">
    <text evidence="10">Belongs to the G-protein coupled receptor 1 family.</text>
</comment>
<dbReference type="InterPro" id="IPR017452">
    <property type="entry name" value="GPCR_Rhodpsn_7TM"/>
</dbReference>
<keyword evidence="3 10" id="KW-0812">Transmembrane</keyword>
<dbReference type="InterPro" id="IPR000276">
    <property type="entry name" value="GPCR_Rhodpsn"/>
</dbReference>
<evidence type="ECO:0000256" key="5">
    <source>
        <dbReference type="ARBA" id="ARBA00022989"/>
    </source>
</evidence>
<keyword evidence="4 11" id="KW-0552">Olfaction</keyword>
<dbReference type="GO" id="GO:0005886">
    <property type="term" value="C:plasma membrane"/>
    <property type="evidence" value="ECO:0007669"/>
    <property type="project" value="UniProtKB-SubCell"/>
</dbReference>